<dbReference type="Gene3D" id="1.10.3470.10">
    <property type="entry name" value="ABC transporter involved in vitamin B12 uptake, BtuC"/>
    <property type="match status" value="1"/>
</dbReference>
<dbReference type="Pfam" id="PF00950">
    <property type="entry name" value="ABC-3"/>
    <property type="match status" value="1"/>
</dbReference>
<feature type="transmembrane region" description="Helical" evidence="7">
    <location>
        <begin position="141"/>
        <end position="159"/>
    </location>
</feature>
<evidence type="ECO:0000256" key="7">
    <source>
        <dbReference type="SAM" id="Phobius"/>
    </source>
</evidence>
<keyword evidence="5 7" id="KW-0472">Membrane</keyword>
<dbReference type="SUPFAM" id="SSF81345">
    <property type="entry name" value="ABC transporter involved in vitamin B12 uptake, BtuC"/>
    <property type="match status" value="1"/>
</dbReference>
<organism evidence="8 9">
    <name type="scientific">Phototrophicus methaneseepsis</name>
    <dbReference type="NCBI Taxonomy" id="2710758"/>
    <lineage>
        <taxon>Bacteria</taxon>
        <taxon>Bacillati</taxon>
        <taxon>Chloroflexota</taxon>
        <taxon>Candidatus Thermofontia</taxon>
        <taxon>Phototrophicales</taxon>
        <taxon>Phototrophicaceae</taxon>
        <taxon>Phototrophicus</taxon>
    </lineage>
</organism>
<comment type="similarity">
    <text evidence="2 6">Belongs to the ABC-3 integral membrane protein family.</text>
</comment>
<evidence type="ECO:0000256" key="5">
    <source>
        <dbReference type="ARBA" id="ARBA00023136"/>
    </source>
</evidence>
<dbReference type="EMBL" id="CP062983">
    <property type="protein sequence ID" value="QPC85164.1"/>
    <property type="molecule type" value="Genomic_DNA"/>
</dbReference>
<dbReference type="GO" id="GO:0010043">
    <property type="term" value="P:response to zinc ion"/>
    <property type="evidence" value="ECO:0007669"/>
    <property type="project" value="TreeGrafter"/>
</dbReference>
<name>A0A7S8EDX1_9CHLR</name>
<evidence type="ECO:0000256" key="4">
    <source>
        <dbReference type="ARBA" id="ARBA00022989"/>
    </source>
</evidence>
<dbReference type="GO" id="GO:0071281">
    <property type="term" value="P:cellular response to iron ion"/>
    <property type="evidence" value="ECO:0007669"/>
    <property type="project" value="UniProtKB-ARBA"/>
</dbReference>
<evidence type="ECO:0000256" key="2">
    <source>
        <dbReference type="ARBA" id="ARBA00008034"/>
    </source>
</evidence>
<keyword evidence="3 6" id="KW-0812">Transmembrane</keyword>
<comment type="subcellular location">
    <subcellularLocation>
        <location evidence="6">Cell membrane</location>
        <topology evidence="6">Multi-pass membrane protein</topology>
    </subcellularLocation>
    <subcellularLocation>
        <location evidence="1">Membrane</location>
        <topology evidence="1">Multi-pass membrane protein</topology>
    </subcellularLocation>
</comment>
<keyword evidence="4 7" id="KW-1133">Transmembrane helix</keyword>
<dbReference type="CDD" id="cd06550">
    <property type="entry name" value="TM_ABC_iron-siderophores_like"/>
    <property type="match status" value="1"/>
</dbReference>
<dbReference type="PANTHER" id="PTHR30477:SF13">
    <property type="entry name" value="IRON TRANSPORT SYSTEM MEMBRANE PROTEIN HI_0360-RELATED"/>
    <property type="match status" value="1"/>
</dbReference>
<sequence length="287" mass="30426">MLQFFTEPLSYVFIQRGMLALVLVGGISAVIGCFVVIRGMSFFGDALAHTVLPGVALSYTAAGGTVGSNLFVGGLGAGIISALVIAYLTRNERLKEDTAVGLVFVTMFALGIAIISTQGSYSIDLAHILFGSINGISQGDLEIMAIMGAIVLVTIGIFYKQFVIISFDLSLAHTLKLRVEFLRVLLLILIAVTIVASLQAVGIALMLALLITPAATARLMVRRLHIMIVTSVIIGIVSGMAGFYLSYYLDIPSGASIVLTMSTIFAIVFVGKRIQVSLQTTSQNKLA</sequence>
<evidence type="ECO:0000256" key="3">
    <source>
        <dbReference type="ARBA" id="ARBA00022692"/>
    </source>
</evidence>
<dbReference type="GO" id="GO:0055085">
    <property type="term" value="P:transmembrane transport"/>
    <property type="evidence" value="ECO:0007669"/>
    <property type="project" value="InterPro"/>
</dbReference>
<feature type="transmembrane region" description="Helical" evidence="7">
    <location>
        <begin position="68"/>
        <end position="88"/>
    </location>
</feature>
<dbReference type="AlphaFoldDB" id="A0A7S8EDX1"/>
<feature type="transmembrane region" description="Helical" evidence="7">
    <location>
        <begin position="228"/>
        <end position="247"/>
    </location>
</feature>
<dbReference type="InterPro" id="IPR001626">
    <property type="entry name" value="ABC_TroCD"/>
</dbReference>
<dbReference type="FunFam" id="1.10.3470.10:FF:000003">
    <property type="entry name" value="Iron ABC transporter permease SitD"/>
    <property type="match status" value="1"/>
</dbReference>
<dbReference type="InterPro" id="IPR037294">
    <property type="entry name" value="ABC_BtuC-like"/>
</dbReference>
<feature type="transmembrane region" description="Helical" evidence="7">
    <location>
        <begin position="253"/>
        <end position="271"/>
    </location>
</feature>
<feature type="transmembrane region" description="Helical" evidence="7">
    <location>
        <begin position="100"/>
        <end position="121"/>
    </location>
</feature>
<dbReference type="PANTHER" id="PTHR30477">
    <property type="entry name" value="ABC-TRANSPORTER METAL-BINDING PROTEIN"/>
    <property type="match status" value="1"/>
</dbReference>
<dbReference type="GO" id="GO:0043190">
    <property type="term" value="C:ATP-binding cassette (ABC) transporter complex"/>
    <property type="evidence" value="ECO:0007669"/>
    <property type="project" value="InterPro"/>
</dbReference>
<reference evidence="8 9" key="1">
    <citation type="submission" date="2020-02" db="EMBL/GenBank/DDBJ databases">
        <authorList>
            <person name="Zheng R.K."/>
            <person name="Sun C.M."/>
        </authorList>
    </citation>
    <scope>NUCLEOTIDE SEQUENCE [LARGE SCALE GENOMIC DNA]</scope>
    <source>
        <strain evidence="9">rifampicinis</strain>
    </source>
</reference>
<feature type="transmembrane region" description="Helical" evidence="7">
    <location>
        <begin position="180"/>
        <end position="197"/>
    </location>
</feature>
<dbReference type="Proteomes" id="UP000594468">
    <property type="component" value="Chromosome"/>
</dbReference>
<evidence type="ECO:0000256" key="1">
    <source>
        <dbReference type="ARBA" id="ARBA00004141"/>
    </source>
</evidence>
<proteinExistence type="inferred from homology"/>
<accession>A0A7S8EDX1</accession>
<gene>
    <name evidence="8" type="ORF">G4Y79_09690</name>
</gene>
<dbReference type="KEGG" id="pmet:G4Y79_09690"/>
<keyword evidence="6" id="KW-0813">Transport</keyword>
<evidence type="ECO:0000256" key="6">
    <source>
        <dbReference type="RuleBase" id="RU003943"/>
    </source>
</evidence>
<evidence type="ECO:0000313" key="9">
    <source>
        <dbReference type="Proteomes" id="UP000594468"/>
    </source>
</evidence>
<feature type="transmembrane region" description="Helical" evidence="7">
    <location>
        <begin position="12"/>
        <end position="35"/>
    </location>
</feature>
<evidence type="ECO:0000313" key="8">
    <source>
        <dbReference type="EMBL" id="QPC85164.1"/>
    </source>
</evidence>
<keyword evidence="9" id="KW-1185">Reference proteome</keyword>
<protein>
    <submittedName>
        <fullName evidence="8">Metal ABC transporter permease</fullName>
    </submittedName>
</protein>